<evidence type="ECO:0000313" key="2">
    <source>
        <dbReference type="EMBL" id="CAD7232238.1"/>
    </source>
</evidence>
<dbReference type="EMBL" id="OB664412">
    <property type="protein sequence ID" value="CAD7232238.1"/>
    <property type="molecule type" value="Genomic_DNA"/>
</dbReference>
<dbReference type="AlphaFoldDB" id="A0A7R8WKI4"/>
<protein>
    <submittedName>
        <fullName evidence="2">Uncharacterized protein</fullName>
    </submittedName>
</protein>
<feature type="compositionally biased region" description="Low complexity" evidence="1">
    <location>
        <begin position="252"/>
        <end position="261"/>
    </location>
</feature>
<sequence>MSDSDDEILVAVAEIAEVVQASDFDDSVVPEERKTSSTVNPSFQETVAKAEECSAIPKEKPSAIDAVPNAENPADGVTEEIAPEPSVGYRDATGDVDSDDSTPLSSPARDLLWSCESGSDQSSRLKPRLSYGLSTAFSKLALSTPDNTPPIRQKAYVCDEEDWLATPGAEEDGKCASVESALEVGDGLVLPPASLTVMNVLEDVGSDEGKSVRGPGDGADGYGSDDEDVKAMNETVIIEREARRSANPPPAETAAAASALATMPDIEVSNSAKTFIQ</sequence>
<feature type="region of interest" description="Disordered" evidence="1">
    <location>
        <begin position="205"/>
        <end position="263"/>
    </location>
</feature>
<accession>A0A7R8WKI4</accession>
<evidence type="ECO:0000256" key="1">
    <source>
        <dbReference type="SAM" id="MobiDB-lite"/>
    </source>
</evidence>
<feature type="region of interest" description="Disordered" evidence="1">
    <location>
        <begin position="55"/>
        <end position="109"/>
    </location>
</feature>
<proteinExistence type="predicted"/>
<reference evidence="2" key="1">
    <citation type="submission" date="2020-11" db="EMBL/GenBank/DDBJ databases">
        <authorList>
            <person name="Tran Van P."/>
        </authorList>
    </citation>
    <scope>NUCLEOTIDE SEQUENCE</scope>
</reference>
<organism evidence="2">
    <name type="scientific">Cyprideis torosa</name>
    <dbReference type="NCBI Taxonomy" id="163714"/>
    <lineage>
        <taxon>Eukaryota</taxon>
        <taxon>Metazoa</taxon>
        <taxon>Ecdysozoa</taxon>
        <taxon>Arthropoda</taxon>
        <taxon>Crustacea</taxon>
        <taxon>Oligostraca</taxon>
        <taxon>Ostracoda</taxon>
        <taxon>Podocopa</taxon>
        <taxon>Podocopida</taxon>
        <taxon>Cytherocopina</taxon>
        <taxon>Cytheroidea</taxon>
        <taxon>Cytherideidae</taxon>
        <taxon>Cyprideis</taxon>
    </lineage>
</organism>
<gene>
    <name evidence="2" type="ORF">CTOB1V02_LOCUS10076</name>
</gene>
<name>A0A7R8WKI4_9CRUS</name>